<evidence type="ECO:0000256" key="3">
    <source>
        <dbReference type="ARBA" id="ARBA00023004"/>
    </source>
</evidence>
<gene>
    <name evidence="7" type="ORF">HKW67_16490</name>
</gene>
<dbReference type="Gene3D" id="2.102.10.10">
    <property type="entry name" value="Rieske [2Fe-2S] iron-sulphur domain"/>
    <property type="match status" value="1"/>
</dbReference>
<dbReference type="Pfam" id="PF00355">
    <property type="entry name" value="Rieske"/>
    <property type="match status" value="1"/>
</dbReference>
<evidence type="ECO:0000256" key="1">
    <source>
        <dbReference type="ARBA" id="ARBA00022714"/>
    </source>
</evidence>
<keyword evidence="3" id="KW-0408">Iron</keyword>
<evidence type="ECO:0000256" key="2">
    <source>
        <dbReference type="ARBA" id="ARBA00022723"/>
    </source>
</evidence>
<dbReference type="GO" id="GO:0051537">
    <property type="term" value="F:2 iron, 2 sulfur cluster binding"/>
    <property type="evidence" value="ECO:0007669"/>
    <property type="project" value="UniProtKB-KW"/>
</dbReference>
<dbReference type="Proteomes" id="UP000500938">
    <property type="component" value="Chromosome"/>
</dbReference>
<reference evidence="7 8" key="1">
    <citation type="submission" date="2020-05" db="EMBL/GenBank/DDBJ databases">
        <title>Complete genome sequence of Gemmatimonas greenlandica TET16.</title>
        <authorList>
            <person name="Zeng Y."/>
        </authorList>
    </citation>
    <scope>NUCLEOTIDE SEQUENCE [LARGE SCALE GENOMIC DNA]</scope>
    <source>
        <strain evidence="7 8">TET16</strain>
    </source>
</reference>
<protein>
    <submittedName>
        <fullName evidence="7">Rieske (2Fe-2S) protein</fullName>
    </submittedName>
</protein>
<keyword evidence="4" id="KW-0411">Iron-sulfur</keyword>
<dbReference type="AlphaFoldDB" id="A0A6M4IQL4"/>
<dbReference type="GO" id="GO:0016020">
    <property type="term" value="C:membrane"/>
    <property type="evidence" value="ECO:0007669"/>
    <property type="project" value="InterPro"/>
</dbReference>
<evidence type="ECO:0000313" key="8">
    <source>
        <dbReference type="Proteomes" id="UP000500938"/>
    </source>
</evidence>
<keyword evidence="5" id="KW-1015">Disulfide bond</keyword>
<dbReference type="InterPro" id="IPR005805">
    <property type="entry name" value="Rieske_Fe-S_prot_C"/>
</dbReference>
<organism evidence="7 8">
    <name type="scientific">Gemmatimonas groenlandica</name>
    <dbReference type="NCBI Taxonomy" id="2732249"/>
    <lineage>
        <taxon>Bacteria</taxon>
        <taxon>Pseudomonadati</taxon>
        <taxon>Gemmatimonadota</taxon>
        <taxon>Gemmatimonadia</taxon>
        <taxon>Gemmatimonadales</taxon>
        <taxon>Gemmatimonadaceae</taxon>
        <taxon>Gemmatimonas</taxon>
    </lineage>
</organism>
<accession>A0A6M4IQL4</accession>
<dbReference type="InterPro" id="IPR017941">
    <property type="entry name" value="Rieske_2Fe-2S"/>
</dbReference>
<dbReference type="GO" id="GO:0046872">
    <property type="term" value="F:metal ion binding"/>
    <property type="evidence" value="ECO:0007669"/>
    <property type="project" value="UniProtKB-KW"/>
</dbReference>
<evidence type="ECO:0000256" key="5">
    <source>
        <dbReference type="ARBA" id="ARBA00023157"/>
    </source>
</evidence>
<dbReference type="PROSITE" id="PS51296">
    <property type="entry name" value="RIESKE"/>
    <property type="match status" value="1"/>
</dbReference>
<sequence length="152" mass="15818">MLRVAAAMLPTIGCRGVMTGTDETLPDAIPPDAVVLSSDAIYVRVDRIPALSAADSAVVLLAARIIVIRTGPATFRALSAECPHAGCGVSVVDRPRLICPCHGSEFDFTGQRLAGPAATGLVLLQSEYDGVRAELRVLRAGVPQLSPNSSRA</sequence>
<keyword evidence="1" id="KW-0001">2Fe-2S</keyword>
<dbReference type="CDD" id="cd03467">
    <property type="entry name" value="Rieske"/>
    <property type="match status" value="1"/>
</dbReference>
<dbReference type="SUPFAM" id="SSF50022">
    <property type="entry name" value="ISP domain"/>
    <property type="match status" value="1"/>
</dbReference>
<name>A0A6M4IQL4_9BACT</name>
<dbReference type="InterPro" id="IPR036922">
    <property type="entry name" value="Rieske_2Fe-2S_sf"/>
</dbReference>
<dbReference type="EMBL" id="CP053085">
    <property type="protein sequence ID" value="QJR37003.1"/>
    <property type="molecule type" value="Genomic_DNA"/>
</dbReference>
<dbReference type="PRINTS" id="PR00162">
    <property type="entry name" value="RIESKE"/>
</dbReference>
<evidence type="ECO:0000256" key="4">
    <source>
        <dbReference type="ARBA" id="ARBA00023014"/>
    </source>
</evidence>
<evidence type="ECO:0000313" key="7">
    <source>
        <dbReference type="EMBL" id="QJR37003.1"/>
    </source>
</evidence>
<keyword evidence="8" id="KW-1185">Reference proteome</keyword>
<keyword evidence="2" id="KW-0479">Metal-binding</keyword>
<proteinExistence type="predicted"/>
<feature type="domain" description="Rieske" evidence="6">
    <location>
        <begin position="48"/>
        <end position="135"/>
    </location>
</feature>
<dbReference type="RefSeq" id="WP_171226436.1">
    <property type="nucleotide sequence ID" value="NZ_CP053085.1"/>
</dbReference>
<evidence type="ECO:0000259" key="6">
    <source>
        <dbReference type="PROSITE" id="PS51296"/>
    </source>
</evidence>
<dbReference type="KEGG" id="ggr:HKW67_16490"/>